<name>X1ISN2_9ZZZZ</name>
<dbReference type="PANTHER" id="PTHR43401">
    <property type="entry name" value="L-THREONINE 3-DEHYDROGENASE"/>
    <property type="match status" value="1"/>
</dbReference>
<dbReference type="EMBL" id="BARU01017486">
    <property type="protein sequence ID" value="GAH60523.1"/>
    <property type="molecule type" value="Genomic_DNA"/>
</dbReference>
<dbReference type="InterPro" id="IPR050129">
    <property type="entry name" value="Zn_alcohol_dh"/>
</dbReference>
<evidence type="ECO:0000256" key="3">
    <source>
        <dbReference type="ARBA" id="ARBA00023002"/>
    </source>
</evidence>
<comment type="caution">
    <text evidence="5">The sequence shown here is derived from an EMBL/GenBank/DDBJ whole genome shotgun (WGS) entry which is preliminary data.</text>
</comment>
<proteinExistence type="predicted"/>
<evidence type="ECO:0000256" key="2">
    <source>
        <dbReference type="ARBA" id="ARBA00022833"/>
    </source>
</evidence>
<dbReference type="InterPro" id="IPR013154">
    <property type="entry name" value="ADH-like_N"/>
</dbReference>
<feature type="domain" description="Enoyl reductase (ER)" evidence="4">
    <location>
        <begin position="8"/>
        <end position="280"/>
    </location>
</feature>
<dbReference type="SUPFAM" id="SSF51735">
    <property type="entry name" value="NAD(P)-binding Rossmann-fold domains"/>
    <property type="match status" value="1"/>
</dbReference>
<dbReference type="InterPro" id="IPR036291">
    <property type="entry name" value="NAD(P)-bd_dom_sf"/>
</dbReference>
<dbReference type="Gene3D" id="3.40.50.720">
    <property type="entry name" value="NAD(P)-binding Rossmann-like Domain"/>
    <property type="match status" value="1"/>
</dbReference>
<evidence type="ECO:0000256" key="1">
    <source>
        <dbReference type="ARBA" id="ARBA00022723"/>
    </source>
</evidence>
<dbReference type="GO" id="GO:0016491">
    <property type="term" value="F:oxidoreductase activity"/>
    <property type="evidence" value="ECO:0007669"/>
    <property type="project" value="UniProtKB-KW"/>
</dbReference>
<dbReference type="PROSITE" id="PS00059">
    <property type="entry name" value="ADH_ZINC"/>
    <property type="match status" value="1"/>
</dbReference>
<dbReference type="AlphaFoldDB" id="X1ISN2"/>
<dbReference type="InterPro" id="IPR011032">
    <property type="entry name" value="GroES-like_sf"/>
</dbReference>
<dbReference type="GO" id="GO:0008270">
    <property type="term" value="F:zinc ion binding"/>
    <property type="evidence" value="ECO:0007669"/>
    <property type="project" value="InterPro"/>
</dbReference>
<evidence type="ECO:0000259" key="4">
    <source>
        <dbReference type="SMART" id="SM00829"/>
    </source>
</evidence>
<keyword evidence="2" id="KW-0862">Zinc</keyword>
<dbReference type="PANTHER" id="PTHR43401:SF2">
    <property type="entry name" value="L-THREONINE 3-DEHYDROGENASE"/>
    <property type="match status" value="1"/>
</dbReference>
<organism evidence="5">
    <name type="scientific">marine sediment metagenome</name>
    <dbReference type="NCBI Taxonomy" id="412755"/>
    <lineage>
        <taxon>unclassified sequences</taxon>
        <taxon>metagenomes</taxon>
        <taxon>ecological metagenomes</taxon>
    </lineage>
</organism>
<keyword evidence="3" id="KW-0560">Oxidoreductase</keyword>
<protein>
    <recommendedName>
        <fullName evidence="4">Enoyl reductase (ER) domain-containing protein</fullName>
    </recommendedName>
</protein>
<accession>X1ISN2</accession>
<feature type="non-terminal residue" evidence="5">
    <location>
        <position position="297"/>
    </location>
</feature>
<gene>
    <name evidence="5" type="ORF">S03H2_29002</name>
</gene>
<reference evidence="5" key="1">
    <citation type="journal article" date="2014" name="Front. Microbiol.">
        <title>High frequency of phylogenetically diverse reductive dehalogenase-homologous genes in deep subseafloor sedimentary metagenomes.</title>
        <authorList>
            <person name="Kawai M."/>
            <person name="Futagami T."/>
            <person name="Toyoda A."/>
            <person name="Takaki Y."/>
            <person name="Nishi S."/>
            <person name="Hori S."/>
            <person name="Arai W."/>
            <person name="Tsubouchi T."/>
            <person name="Morono Y."/>
            <person name="Uchiyama I."/>
            <person name="Ito T."/>
            <person name="Fujiyama A."/>
            <person name="Inagaki F."/>
            <person name="Takami H."/>
        </authorList>
    </citation>
    <scope>NUCLEOTIDE SEQUENCE</scope>
    <source>
        <strain evidence="5">Expedition CK06-06</strain>
    </source>
</reference>
<dbReference type="SUPFAM" id="SSF50129">
    <property type="entry name" value="GroES-like"/>
    <property type="match status" value="1"/>
</dbReference>
<dbReference type="InterPro" id="IPR002328">
    <property type="entry name" value="ADH_Zn_CS"/>
</dbReference>
<dbReference type="Pfam" id="PF08240">
    <property type="entry name" value="ADH_N"/>
    <property type="match status" value="1"/>
</dbReference>
<keyword evidence="1" id="KW-0479">Metal-binding</keyword>
<evidence type="ECO:0000313" key="5">
    <source>
        <dbReference type="EMBL" id="GAH60523.1"/>
    </source>
</evidence>
<dbReference type="Pfam" id="PF00107">
    <property type="entry name" value="ADH_zinc_N"/>
    <property type="match status" value="1"/>
</dbReference>
<dbReference type="Gene3D" id="3.90.180.10">
    <property type="entry name" value="Medium-chain alcohol dehydrogenases, catalytic domain"/>
    <property type="match status" value="1"/>
</dbReference>
<dbReference type="SMART" id="SM00829">
    <property type="entry name" value="PKS_ER"/>
    <property type="match status" value="1"/>
</dbReference>
<dbReference type="InterPro" id="IPR020843">
    <property type="entry name" value="ER"/>
</dbReference>
<sequence length="297" mass="32615">MKKAVILGKYKARLVEVPDPEPKEDWVLVKVQAAPMCTEYKMFLAGHKADYLGHEAAGEVVEVAQPCKVKVGDRVVVMPQYPCWKCQLCISGDYIHCENSYDFAKFIGSPEGSATVVQYLLKPSWLLPPIPESVSYEHASLALCALGPTFGAFDLMNVDSFDTVLITGAGPVGLGGIINARFRGARVIVAEFHPWRVKKAKELGAEAVIDPRNKDCVEQIKSLTNGIGVDKAVDCSGTVAAHRLCIDSTRRKGYVAFVGECFEETPIRISSDMIRKGLTLHGAWHYNLSLFPKVMKV</sequence>
<dbReference type="InterPro" id="IPR013149">
    <property type="entry name" value="ADH-like_C"/>
</dbReference>